<proteinExistence type="predicted"/>
<dbReference type="EMBL" id="CAJPWZ010002278">
    <property type="protein sequence ID" value="CAG2234908.1"/>
    <property type="molecule type" value="Genomic_DNA"/>
</dbReference>
<evidence type="ECO:0000313" key="2">
    <source>
        <dbReference type="Proteomes" id="UP000683360"/>
    </source>
</evidence>
<protein>
    <submittedName>
        <fullName evidence="1">Uncharacterized protein</fullName>
    </submittedName>
</protein>
<dbReference type="Proteomes" id="UP000683360">
    <property type="component" value="Unassembled WGS sequence"/>
</dbReference>
<accession>A0A8S3TYE4</accession>
<reference evidence="1" key="1">
    <citation type="submission" date="2021-03" db="EMBL/GenBank/DDBJ databases">
        <authorList>
            <person name="Bekaert M."/>
        </authorList>
    </citation>
    <scope>NUCLEOTIDE SEQUENCE</scope>
</reference>
<keyword evidence="2" id="KW-1185">Reference proteome</keyword>
<dbReference type="OrthoDB" id="6157552at2759"/>
<dbReference type="AlphaFoldDB" id="A0A8S3TYE4"/>
<sequence length="263" mass="29578">MNISCQATDDLGKLSNMSKNITLDPYYGPDSVLLKPGHKAINVTEGTTLGPIIYSPNITSFWIGDDQNPTTHRYLEGTNPRITLRIDSNPDLRLTLNSSLFIVSPLEFTKQSKDFSTNLPSLKCENSGNFTIQARNGIAYGDNRTVNLIILCKPRDVKTERQIGAKVNNDVNIVMDVISFPAPNATWLRVTPFIWTVHKDQHNYRYKISSTMKITSEDAFGEHGIKICNTLGCIVENITFKPEDFPLLPRDKDLQYNISELKP</sequence>
<gene>
    <name evidence="1" type="ORF">MEDL_47533</name>
</gene>
<name>A0A8S3TYE4_MYTED</name>
<evidence type="ECO:0000313" key="1">
    <source>
        <dbReference type="EMBL" id="CAG2234908.1"/>
    </source>
</evidence>
<comment type="caution">
    <text evidence="1">The sequence shown here is derived from an EMBL/GenBank/DDBJ whole genome shotgun (WGS) entry which is preliminary data.</text>
</comment>
<organism evidence="1 2">
    <name type="scientific">Mytilus edulis</name>
    <name type="common">Blue mussel</name>
    <dbReference type="NCBI Taxonomy" id="6550"/>
    <lineage>
        <taxon>Eukaryota</taxon>
        <taxon>Metazoa</taxon>
        <taxon>Spiralia</taxon>
        <taxon>Lophotrochozoa</taxon>
        <taxon>Mollusca</taxon>
        <taxon>Bivalvia</taxon>
        <taxon>Autobranchia</taxon>
        <taxon>Pteriomorphia</taxon>
        <taxon>Mytilida</taxon>
        <taxon>Mytiloidea</taxon>
        <taxon>Mytilidae</taxon>
        <taxon>Mytilinae</taxon>
        <taxon>Mytilus</taxon>
    </lineage>
</organism>